<dbReference type="SUPFAM" id="SSF53335">
    <property type="entry name" value="S-adenosyl-L-methionine-dependent methyltransferases"/>
    <property type="match status" value="1"/>
</dbReference>
<dbReference type="InterPro" id="IPR029063">
    <property type="entry name" value="SAM-dependent_MTases_sf"/>
</dbReference>
<gene>
    <name evidence="2" type="ORF">H4696_008931</name>
</gene>
<dbReference type="RefSeq" id="WP_086858371.1">
    <property type="nucleotide sequence ID" value="NZ_JADBEG010000001.1"/>
</dbReference>
<dbReference type="PANTHER" id="PTHR43591">
    <property type="entry name" value="METHYLTRANSFERASE"/>
    <property type="match status" value="1"/>
</dbReference>
<dbReference type="Proteomes" id="UP000631670">
    <property type="component" value="Unassembled WGS sequence"/>
</dbReference>
<sequence length="261" mass="28293">MGDSGGERQSTHALRLEKELSRYQERLRELFGVGAAYRVLDIGCGAGATTRDAARSAPEGSVHGVDVAAPVIETARRLAAEEGVPNATFEQADAQSHPFPPAHFDLAISRFGTMFFADPVAAFTNIGRALRPGARLVQLVWQDADRQEWAEWADAIKPPSDGTTSLDGSPFSLGDPRNFHEILTAAGFTGIEVTELSEPIDYGTQAEAYDFVLGMSRDLFEELEPAEVPAAHDRLRAVLAAHDTGDGVWFGSRAWFVTAHR</sequence>
<comment type="caution">
    <text evidence="2">The sequence shown here is derived from an EMBL/GenBank/DDBJ whole genome shotgun (WGS) entry which is preliminary data.</text>
</comment>
<evidence type="ECO:0000259" key="1">
    <source>
        <dbReference type="Pfam" id="PF13649"/>
    </source>
</evidence>
<dbReference type="EMBL" id="JADBEG010000001">
    <property type="protein sequence ID" value="MBE1501831.1"/>
    <property type="molecule type" value="Genomic_DNA"/>
</dbReference>
<name>A0ABR9IF86_9PSEU</name>
<dbReference type="InterPro" id="IPR041698">
    <property type="entry name" value="Methyltransf_25"/>
</dbReference>
<dbReference type="CDD" id="cd02440">
    <property type="entry name" value="AdoMet_MTases"/>
    <property type="match status" value="1"/>
</dbReference>
<evidence type="ECO:0000313" key="2">
    <source>
        <dbReference type="EMBL" id="MBE1501831.1"/>
    </source>
</evidence>
<dbReference type="Pfam" id="PF13649">
    <property type="entry name" value="Methyltransf_25"/>
    <property type="match status" value="1"/>
</dbReference>
<proteinExistence type="predicted"/>
<protein>
    <submittedName>
        <fullName evidence="2">Ubiquinone/menaquinone biosynthesis C-methylase UbiE</fullName>
    </submittedName>
</protein>
<evidence type="ECO:0000313" key="3">
    <source>
        <dbReference type="Proteomes" id="UP000631670"/>
    </source>
</evidence>
<feature type="domain" description="Methyltransferase" evidence="1">
    <location>
        <begin position="39"/>
        <end position="133"/>
    </location>
</feature>
<reference evidence="2 3" key="1">
    <citation type="submission" date="2020-10" db="EMBL/GenBank/DDBJ databases">
        <title>Sequencing the genomes of 1000 actinobacteria strains.</title>
        <authorList>
            <person name="Klenk H.-P."/>
        </authorList>
    </citation>
    <scope>NUCLEOTIDE SEQUENCE [LARGE SCALE GENOMIC DNA]</scope>
    <source>
        <strain evidence="2 3">DSM 44653</strain>
    </source>
</reference>
<dbReference type="Gene3D" id="3.40.50.150">
    <property type="entry name" value="Vaccinia Virus protein VP39"/>
    <property type="match status" value="1"/>
</dbReference>
<accession>A0ABR9IF86</accession>
<organism evidence="2 3">
    <name type="scientific">Amycolatopsis lexingtonensis</name>
    <dbReference type="NCBI Taxonomy" id="218822"/>
    <lineage>
        <taxon>Bacteria</taxon>
        <taxon>Bacillati</taxon>
        <taxon>Actinomycetota</taxon>
        <taxon>Actinomycetes</taxon>
        <taxon>Pseudonocardiales</taxon>
        <taxon>Pseudonocardiaceae</taxon>
        <taxon>Amycolatopsis</taxon>
    </lineage>
</organism>
<keyword evidence="3" id="KW-1185">Reference proteome</keyword>
<keyword evidence="2" id="KW-0830">Ubiquinone</keyword>